<organism evidence="2 3">
    <name type="scientific">Phytophthora nicotianae P1976</name>
    <dbReference type="NCBI Taxonomy" id="1317066"/>
    <lineage>
        <taxon>Eukaryota</taxon>
        <taxon>Sar</taxon>
        <taxon>Stramenopiles</taxon>
        <taxon>Oomycota</taxon>
        <taxon>Peronosporomycetes</taxon>
        <taxon>Peronosporales</taxon>
        <taxon>Peronosporaceae</taxon>
        <taxon>Phytophthora</taxon>
    </lineage>
</organism>
<dbReference type="PANTHER" id="PTHR34605:SF3">
    <property type="entry name" value="P CELL-TYPE AGGLUTINATION PROTEIN MAP4-LIKE-RELATED"/>
    <property type="match status" value="1"/>
</dbReference>
<dbReference type="GO" id="GO:0015074">
    <property type="term" value="P:DNA integration"/>
    <property type="evidence" value="ECO:0007669"/>
    <property type="project" value="InterPro"/>
</dbReference>
<sequence length="297" mass="32312">MVGLFAALCASEGHNKAAKGNKYQTFDGKMAAVAFAHKASSGPIAASYYTNAAQDARAPSKAKLEGELLWGSIVLAFFFLDRSSELWGPVAVDRSTGTERAHCVKADNVILRDKNGAQVGPEDPNAASVEFVFESHKGDCDAQGVTVRHYRSHHPILCPVTASQRCLRIRAQWLYEGKDIGSYLTSTSRTRTVKKARVGKLIKTAAANMGLKPKDYSTHSLRIGGACALLAAGKSDLVIRLMGRWSSWCFTVYTKLRPGMIRDAASCMIKASTRECHEPGSIPNLITRHSRGELQRV</sequence>
<dbReference type="AlphaFoldDB" id="A0A080ZRB6"/>
<dbReference type="InterPro" id="IPR011010">
    <property type="entry name" value="DNA_brk_join_enz"/>
</dbReference>
<dbReference type="GO" id="GO:0003677">
    <property type="term" value="F:DNA binding"/>
    <property type="evidence" value="ECO:0007669"/>
    <property type="project" value="InterPro"/>
</dbReference>
<accession>A0A080ZRB6</accession>
<dbReference type="InterPro" id="IPR052925">
    <property type="entry name" value="Phage_Integrase-like_Recomb"/>
</dbReference>
<proteinExistence type="predicted"/>
<dbReference type="EMBL" id="ANJA01002570">
    <property type="protein sequence ID" value="ETO69177.1"/>
    <property type="molecule type" value="Genomic_DNA"/>
</dbReference>
<protein>
    <recommendedName>
        <fullName evidence="4">Tyr recombinase domain-containing protein</fullName>
    </recommendedName>
</protein>
<dbReference type="GO" id="GO:0006310">
    <property type="term" value="P:DNA recombination"/>
    <property type="evidence" value="ECO:0007669"/>
    <property type="project" value="UniProtKB-KW"/>
</dbReference>
<dbReference type="InterPro" id="IPR013762">
    <property type="entry name" value="Integrase-like_cat_sf"/>
</dbReference>
<evidence type="ECO:0000313" key="2">
    <source>
        <dbReference type="EMBL" id="ETO69177.1"/>
    </source>
</evidence>
<gene>
    <name evidence="2" type="ORF">F444_14167</name>
</gene>
<comment type="caution">
    <text evidence="2">The sequence shown here is derived from an EMBL/GenBank/DDBJ whole genome shotgun (WGS) entry which is preliminary data.</text>
</comment>
<dbReference type="PANTHER" id="PTHR34605">
    <property type="entry name" value="PHAGE_INTEGRASE DOMAIN-CONTAINING PROTEIN"/>
    <property type="match status" value="1"/>
</dbReference>
<evidence type="ECO:0000256" key="1">
    <source>
        <dbReference type="ARBA" id="ARBA00023172"/>
    </source>
</evidence>
<dbReference type="OrthoDB" id="123193at2759"/>
<keyword evidence="1" id="KW-0233">DNA recombination</keyword>
<dbReference type="Proteomes" id="UP000028582">
    <property type="component" value="Unassembled WGS sequence"/>
</dbReference>
<evidence type="ECO:0008006" key="4">
    <source>
        <dbReference type="Google" id="ProtNLM"/>
    </source>
</evidence>
<reference evidence="2 3" key="1">
    <citation type="submission" date="2013-11" db="EMBL/GenBank/DDBJ databases">
        <title>The Genome Sequence of Phytophthora parasitica P1976.</title>
        <authorList>
            <consortium name="The Broad Institute Genomics Platform"/>
            <person name="Russ C."/>
            <person name="Tyler B."/>
            <person name="Panabieres F."/>
            <person name="Shan W."/>
            <person name="Tripathy S."/>
            <person name="Grunwald N."/>
            <person name="Machado M."/>
            <person name="Johnson C.S."/>
            <person name="Walker B."/>
            <person name="Young S."/>
            <person name="Zeng Q."/>
            <person name="Gargeya S."/>
            <person name="Fitzgerald M."/>
            <person name="Haas B."/>
            <person name="Abouelleil A."/>
            <person name="Allen A.W."/>
            <person name="Alvarado L."/>
            <person name="Arachchi H.M."/>
            <person name="Berlin A.M."/>
            <person name="Chapman S.B."/>
            <person name="Gainer-Dewar J."/>
            <person name="Goldberg J."/>
            <person name="Griggs A."/>
            <person name="Gujja S."/>
            <person name="Hansen M."/>
            <person name="Howarth C."/>
            <person name="Imamovic A."/>
            <person name="Ireland A."/>
            <person name="Larimer J."/>
            <person name="McCowan C."/>
            <person name="Murphy C."/>
            <person name="Pearson M."/>
            <person name="Poon T.W."/>
            <person name="Priest M."/>
            <person name="Roberts A."/>
            <person name="Saif S."/>
            <person name="Shea T."/>
            <person name="Sisk P."/>
            <person name="Sykes S."/>
            <person name="Wortman J."/>
            <person name="Nusbaum C."/>
            <person name="Birren B."/>
        </authorList>
    </citation>
    <scope>NUCLEOTIDE SEQUENCE [LARGE SCALE GENOMIC DNA]</scope>
    <source>
        <strain evidence="2 3">P1976</strain>
    </source>
</reference>
<dbReference type="Gene3D" id="1.10.443.10">
    <property type="entry name" value="Intergrase catalytic core"/>
    <property type="match status" value="1"/>
</dbReference>
<dbReference type="SUPFAM" id="SSF56349">
    <property type="entry name" value="DNA breaking-rejoining enzymes"/>
    <property type="match status" value="1"/>
</dbReference>
<evidence type="ECO:0000313" key="3">
    <source>
        <dbReference type="Proteomes" id="UP000028582"/>
    </source>
</evidence>
<name>A0A080ZRB6_PHYNI</name>